<sequence length="24" mass="2732">MGKGRPGTVEERRKIRKGILQGHQ</sequence>
<proteinExistence type="predicted"/>
<evidence type="ECO:0000313" key="2">
    <source>
        <dbReference type="EMBL" id="KAF7816386.1"/>
    </source>
</evidence>
<gene>
    <name evidence="2" type="ORF">G2W53_030355</name>
</gene>
<evidence type="ECO:0000313" key="3">
    <source>
        <dbReference type="Proteomes" id="UP000634136"/>
    </source>
</evidence>
<reference evidence="2" key="1">
    <citation type="submission" date="2020-09" db="EMBL/GenBank/DDBJ databases">
        <title>Genome-Enabled Discovery of Anthraquinone Biosynthesis in Senna tora.</title>
        <authorList>
            <person name="Kang S.-H."/>
            <person name="Pandey R.P."/>
            <person name="Lee C.-M."/>
            <person name="Sim J.-S."/>
            <person name="Jeong J.-T."/>
            <person name="Choi B.-S."/>
            <person name="Jung M."/>
            <person name="Ginzburg D."/>
            <person name="Zhao K."/>
            <person name="Won S.Y."/>
            <person name="Oh T.-J."/>
            <person name="Yu Y."/>
            <person name="Kim N.-H."/>
            <person name="Lee O.R."/>
            <person name="Lee T.-H."/>
            <person name="Bashyal P."/>
            <person name="Kim T.-S."/>
            <person name="Lee W.-H."/>
            <person name="Kawkins C."/>
            <person name="Kim C.-K."/>
            <person name="Kim J.S."/>
            <person name="Ahn B.O."/>
            <person name="Rhee S.Y."/>
            <person name="Sohng J.K."/>
        </authorList>
    </citation>
    <scope>NUCLEOTIDE SEQUENCE</scope>
    <source>
        <tissue evidence="2">Leaf</tissue>
    </source>
</reference>
<dbReference type="AlphaFoldDB" id="A0A834T7B2"/>
<comment type="caution">
    <text evidence="2">The sequence shown here is derived from an EMBL/GenBank/DDBJ whole genome shotgun (WGS) entry which is preliminary data.</text>
</comment>
<accession>A0A834T7B2</accession>
<keyword evidence="3" id="KW-1185">Reference proteome</keyword>
<protein>
    <submittedName>
        <fullName evidence="2">Uncharacterized protein</fullName>
    </submittedName>
</protein>
<dbReference type="EMBL" id="JAAIUW010000009">
    <property type="protein sequence ID" value="KAF7816386.1"/>
    <property type="molecule type" value="Genomic_DNA"/>
</dbReference>
<name>A0A834T7B2_9FABA</name>
<feature type="region of interest" description="Disordered" evidence="1">
    <location>
        <begin position="1"/>
        <end position="24"/>
    </location>
</feature>
<dbReference type="Proteomes" id="UP000634136">
    <property type="component" value="Unassembled WGS sequence"/>
</dbReference>
<evidence type="ECO:0000256" key="1">
    <source>
        <dbReference type="SAM" id="MobiDB-lite"/>
    </source>
</evidence>
<organism evidence="2 3">
    <name type="scientific">Senna tora</name>
    <dbReference type="NCBI Taxonomy" id="362788"/>
    <lineage>
        <taxon>Eukaryota</taxon>
        <taxon>Viridiplantae</taxon>
        <taxon>Streptophyta</taxon>
        <taxon>Embryophyta</taxon>
        <taxon>Tracheophyta</taxon>
        <taxon>Spermatophyta</taxon>
        <taxon>Magnoliopsida</taxon>
        <taxon>eudicotyledons</taxon>
        <taxon>Gunneridae</taxon>
        <taxon>Pentapetalae</taxon>
        <taxon>rosids</taxon>
        <taxon>fabids</taxon>
        <taxon>Fabales</taxon>
        <taxon>Fabaceae</taxon>
        <taxon>Caesalpinioideae</taxon>
        <taxon>Cassia clade</taxon>
        <taxon>Senna</taxon>
    </lineage>
</organism>